<dbReference type="AlphaFoldDB" id="A0A5J5AVK7"/>
<evidence type="ECO:0000313" key="2">
    <source>
        <dbReference type="Proteomes" id="UP000325577"/>
    </source>
</evidence>
<evidence type="ECO:0000313" key="1">
    <source>
        <dbReference type="EMBL" id="KAA8534328.1"/>
    </source>
</evidence>
<accession>A0A5J5AVK7</accession>
<dbReference type="Proteomes" id="UP000325577">
    <property type="component" value="Linkage Group LG18"/>
</dbReference>
<dbReference type="EMBL" id="CM018041">
    <property type="protein sequence ID" value="KAA8534328.1"/>
    <property type="molecule type" value="Genomic_DNA"/>
</dbReference>
<proteinExistence type="predicted"/>
<gene>
    <name evidence="1" type="ORF">F0562_031845</name>
</gene>
<sequence>MNGEDNSQKKTWNSHQNLLLSTLFSSVRSLSLSKITYNSINQSSLDARQIQIFLFNVLSLQRCSVEDGRWSGESRRREP</sequence>
<protein>
    <submittedName>
        <fullName evidence="1">Uncharacterized protein</fullName>
    </submittedName>
</protein>
<reference evidence="1 2" key="1">
    <citation type="submission" date="2019-09" db="EMBL/GenBank/DDBJ databases">
        <title>A chromosome-level genome assembly of the Chinese tupelo Nyssa sinensis.</title>
        <authorList>
            <person name="Yang X."/>
            <person name="Kang M."/>
            <person name="Yang Y."/>
            <person name="Xiong H."/>
            <person name="Wang M."/>
            <person name="Zhang Z."/>
            <person name="Wang Z."/>
            <person name="Wu H."/>
            <person name="Ma T."/>
            <person name="Liu J."/>
            <person name="Xi Z."/>
        </authorList>
    </citation>
    <scope>NUCLEOTIDE SEQUENCE [LARGE SCALE GENOMIC DNA]</scope>
    <source>
        <strain evidence="1">J267</strain>
        <tissue evidence="1">Leaf</tissue>
    </source>
</reference>
<organism evidence="1 2">
    <name type="scientific">Nyssa sinensis</name>
    <dbReference type="NCBI Taxonomy" id="561372"/>
    <lineage>
        <taxon>Eukaryota</taxon>
        <taxon>Viridiplantae</taxon>
        <taxon>Streptophyta</taxon>
        <taxon>Embryophyta</taxon>
        <taxon>Tracheophyta</taxon>
        <taxon>Spermatophyta</taxon>
        <taxon>Magnoliopsida</taxon>
        <taxon>eudicotyledons</taxon>
        <taxon>Gunneridae</taxon>
        <taxon>Pentapetalae</taxon>
        <taxon>asterids</taxon>
        <taxon>Cornales</taxon>
        <taxon>Nyssaceae</taxon>
        <taxon>Nyssa</taxon>
    </lineage>
</organism>
<name>A0A5J5AVK7_9ASTE</name>
<keyword evidence="2" id="KW-1185">Reference proteome</keyword>